<gene>
    <name evidence="2" type="ORF">NP590_18865</name>
</gene>
<dbReference type="InterPro" id="IPR002716">
    <property type="entry name" value="PIN_dom"/>
</dbReference>
<dbReference type="Pfam" id="PF01850">
    <property type="entry name" value="PIN"/>
    <property type="match status" value="1"/>
</dbReference>
<evidence type="ECO:0000313" key="3">
    <source>
        <dbReference type="Proteomes" id="UP001524499"/>
    </source>
</evidence>
<protein>
    <submittedName>
        <fullName evidence="2">PIN domain-containing protein</fullName>
    </submittedName>
</protein>
<dbReference type="RefSeq" id="WP_256604244.1">
    <property type="nucleotide sequence ID" value="NZ_JANIBJ010000050.1"/>
</dbReference>
<sequence>MTARIFADTNLFVYAESQDRSKSEQAVAIIQRSPVISTQVVNETVSVLTRKYGFTLPEAHDIASSLLDLCEIVAVDAFTIRKAIDLATRYSLSHWDSLIVAAALLANCDILYSEDMQDGQIFDDRLTVMNPF</sequence>
<dbReference type="CDD" id="cd18692">
    <property type="entry name" value="PIN_VapC-like"/>
    <property type="match status" value="1"/>
</dbReference>
<dbReference type="Gene3D" id="3.40.50.1010">
    <property type="entry name" value="5'-nuclease"/>
    <property type="match status" value="1"/>
</dbReference>
<dbReference type="Proteomes" id="UP001524499">
    <property type="component" value="Unassembled WGS sequence"/>
</dbReference>
<evidence type="ECO:0000313" key="2">
    <source>
        <dbReference type="EMBL" id="MCQ8106177.1"/>
    </source>
</evidence>
<dbReference type="SUPFAM" id="SSF88723">
    <property type="entry name" value="PIN domain-like"/>
    <property type="match status" value="1"/>
</dbReference>
<keyword evidence="3" id="KW-1185">Reference proteome</keyword>
<organism evidence="2 3">
    <name type="scientific">Methylomonas subterranea</name>
    <dbReference type="NCBI Taxonomy" id="2952225"/>
    <lineage>
        <taxon>Bacteria</taxon>
        <taxon>Pseudomonadati</taxon>
        <taxon>Pseudomonadota</taxon>
        <taxon>Gammaproteobacteria</taxon>
        <taxon>Methylococcales</taxon>
        <taxon>Methylococcaceae</taxon>
        <taxon>Methylomonas</taxon>
    </lineage>
</organism>
<accession>A0ABT1TL30</accession>
<evidence type="ECO:0000259" key="1">
    <source>
        <dbReference type="Pfam" id="PF01850"/>
    </source>
</evidence>
<reference evidence="2 3" key="1">
    <citation type="submission" date="2022-07" db="EMBL/GenBank/DDBJ databases">
        <title>Methylomonas rivi sp. nov., Methylomonas rosea sp. nov., Methylomonas aureus sp. nov. and Methylomonas subterranea sp. nov., four novel methanotrophs isolated from a freshwater creek and the deep terrestrial subsurface.</title>
        <authorList>
            <person name="Abin C."/>
            <person name="Sankaranarayanan K."/>
            <person name="Garner C."/>
            <person name="Sindelar R."/>
            <person name="Kotary K."/>
            <person name="Garner R."/>
            <person name="Barclay S."/>
            <person name="Lawson P."/>
            <person name="Krumholz L."/>
        </authorList>
    </citation>
    <scope>NUCLEOTIDE SEQUENCE [LARGE SCALE GENOMIC DNA]</scope>
    <source>
        <strain evidence="2 3">SURF-2</strain>
    </source>
</reference>
<comment type="caution">
    <text evidence="2">The sequence shown here is derived from an EMBL/GenBank/DDBJ whole genome shotgun (WGS) entry which is preliminary data.</text>
</comment>
<proteinExistence type="predicted"/>
<name>A0ABT1TL30_9GAMM</name>
<feature type="domain" description="PIN" evidence="1">
    <location>
        <begin position="5"/>
        <end position="115"/>
    </location>
</feature>
<dbReference type="InterPro" id="IPR029060">
    <property type="entry name" value="PIN-like_dom_sf"/>
</dbReference>
<dbReference type="EMBL" id="JANIBJ010000050">
    <property type="protein sequence ID" value="MCQ8106177.1"/>
    <property type="molecule type" value="Genomic_DNA"/>
</dbReference>